<dbReference type="InterPro" id="IPR011010">
    <property type="entry name" value="DNA_brk_join_enz"/>
</dbReference>
<proteinExistence type="predicted"/>
<reference evidence="3" key="1">
    <citation type="submission" date="2021-12" db="EMBL/GenBank/DDBJ databases">
        <title>Prjna785345.</title>
        <authorList>
            <person name="Rujirawat T."/>
            <person name="Krajaejun T."/>
        </authorList>
    </citation>
    <scope>NUCLEOTIDE SEQUENCE</scope>
    <source>
        <strain evidence="3">Pi057C3</strain>
    </source>
</reference>
<dbReference type="Proteomes" id="UP001209570">
    <property type="component" value="Unassembled WGS sequence"/>
</dbReference>
<dbReference type="SUPFAM" id="SSF56349">
    <property type="entry name" value="DNA breaking-rejoining enzymes"/>
    <property type="match status" value="1"/>
</dbReference>
<dbReference type="InterPro" id="IPR013762">
    <property type="entry name" value="Integrase-like_cat_sf"/>
</dbReference>
<keyword evidence="4" id="KW-1185">Reference proteome</keyword>
<dbReference type="AlphaFoldDB" id="A0AAD5LV98"/>
<dbReference type="EMBL" id="JAKCXM010000506">
    <property type="protein sequence ID" value="KAJ0393317.1"/>
    <property type="molecule type" value="Genomic_DNA"/>
</dbReference>
<gene>
    <name evidence="3" type="ORF">P43SY_007639</name>
</gene>
<feature type="region of interest" description="Disordered" evidence="2">
    <location>
        <begin position="84"/>
        <end position="103"/>
    </location>
</feature>
<protein>
    <submittedName>
        <fullName evidence="3">Uncharacterized protein</fullName>
    </submittedName>
</protein>
<evidence type="ECO:0000313" key="4">
    <source>
        <dbReference type="Proteomes" id="UP001209570"/>
    </source>
</evidence>
<dbReference type="GO" id="GO:0003677">
    <property type="term" value="F:DNA binding"/>
    <property type="evidence" value="ECO:0007669"/>
    <property type="project" value="InterPro"/>
</dbReference>
<keyword evidence="1" id="KW-0233">DNA recombination</keyword>
<feature type="compositionally biased region" description="Polar residues" evidence="2">
    <location>
        <begin position="84"/>
        <end position="93"/>
    </location>
</feature>
<accession>A0AAD5LV98</accession>
<organism evidence="3 4">
    <name type="scientific">Pythium insidiosum</name>
    <name type="common">Pythiosis disease agent</name>
    <dbReference type="NCBI Taxonomy" id="114742"/>
    <lineage>
        <taxon>Eukaryota</taxon>
        <taxon>Sar</taxon>
        <taxon>Stramenopiles</taxon>
        <taxon>Oomycota</taxon>
        <taxon>Peronosporomycetes</taxon>
        <taxon>Pythiales</taxon>
        <taxon>Pythiaceae</taxon>
        <taxon>Pythium</taxon>
    </lineage>
</organism>
<evidence type="ECO:0000256" key="2">
    <source>
        <dbReference type="SAM" id="MobiDB-lite"/>
    </source>
</evidence>
<evidence type="ECO:0000313" key="3">
    <source>
        <dbReference type="EMBL" id="KAJ0393317.1"/>
    </source>
</evidence>
<evidence type="ECO:0000256" key="1">
    <source>
        <dbReference type="ARBA" id="ARBA00023172"/>
    </source>
</evidence>
<comment type="caution">
    <text evidence="3">The sequence shown here is derived from an EMBL/GenBank/DDBJ whole genome shotgun (WGS) entry which is preliminary data.</text>
</comment>
<dbReference type="GO" id="GO:0006310">
    <property type="term" value="P:DNA recombination"/>
    <property type="evidence" value="ECO:0007669"/>
    <property type="project" value="UniProtKB-KW"/>
</dbReference>
<name>A0AAD5LV98_PYTIN</name>
<dbReference type="Gene3D" id="1.10.443.10">
    <property type="entry name" value="Intergrase catalytic core"/>
    <property type="match status" value="1"/>
</dbReference>
<sequence>MNYLYSSASSASDNPDEALLALLWYLFGRASDLTFLKKQNLSMSGANVLFLRFVRVKTSQENGLSIFPDAGVITCTATDLNLLEPSTESTGASNPKKKPSAPGIHSYDNRLLAKIAKPAGVTSTLTSHSFRRGGAQTANGCPDLTLQWIADHGGWSLSSTNKAFQYIFNTTQEDQKVAKVLSEWDAKAPVAETNLAAFDLLTPDVDTKKKSDSRNVVTFMNLFAGEFALDEASEDFRDEVLALATQITSRVLRQRRRAHAIDGHRTKSLFASCTVT</sequence>
<dbReference type="GO" id="GO:0015074">
    <property type="term" value="P:DNA integration"/>
    <property type="evidence" value="ECO:0007669"/>
    <property type="project" value="InterPro"/>
</dbReference>